<evidence type="ECO:0000313" key="3">
    <source>
        <dbReference type="Proteomes" id="UP001500190"/>
    </source>
</evidence>
<name>A0ABP4Q972_9ACTN</name>
<dbReference type="Proteomes" id="UP001500190">
    <property type="component" value="Unassembled WGS sequence"/>
</dbReference>
<dbReference type="InterPro" id="IPR011990">
    <property type="entry name" value="TPR-like_helical_dom_sf"/>
</dbReference>
<evidence type="ECO:0008006" key="4">
    <source>
        <dbReference type="Google" id="ProtNLM"/>
    </source>
</evidence>
<dbReference type="Pfam" id="PF13374">
    <property type="entry name" value="TPR_10"/>
    <property type="match status" value="2"/>
</dbReference>
<dbReference type="RefSeq" id="WP_344197375.1">
    <property type="nucleotide sequence ID" value="NZ_BAAAND010000009.1"/>
</dbReference>
<organism evidence="2 3">
    <name type="scientific">Kribbella karoonensis</name>
    <dbReference type="NCBI Taxonomy" id="324851"/>
    <lineage>
        <taxon>Bacteria</taxon>
        <taxon>Bacillati</taxon>
        <taxon>Actinomycetota</taxon>
        <taxon>Actinomycetes</taxon>
        <taxon>Propionibacteriales</taxon>
        <taxon>Kribbellaceae</taxon>
        <taxon>Kribbella</taxon>
    </lineage>
</organism>
<comment type="caution">
    <text evidence="2">The sequence shown here is derived from an EMBL/GenBank/DDBJ whole genome shotgun (WGS) entry which is preliminary data.</text>
</comment>
<evidence type="ECO:0000256" key="1">
    <source>
        <dbReference type="SAM" id="MobiDB-lite"/>
    </source>
</evidence>
<dbReference type="Gene3D" id="1.25.40.10">
    <property type="entry name" value="Tetratricopeptide repeat domain"/>
    <property type="match status" value="1"/>
</dbReference>
<keyword evidence="3" id="KW-1185">Reference proteome</keyword>
<evidence type="ECO:0000313" key="2">
    <source>
        <dbReference type="EMBL" id="GAA1603538.1"/>
    </source>
</evidence>
<accession>A0ABP4Q972</accession>
<dbReference type="EMBL" id="BAAAND010000009">
    <property type="protein sequence ID" value="GAA1603538.1"/>
    <property type="molecule type" value="Genomic_DNA"/>
</dbReference>
<sequence>MIFRRRRQRTSPDNNNQGGNSQEPEVSFTTLPSETAARQAAEGGSPIEMNRLGVILKTQGRVDEAAVWFEKAAAAGNKDAIGNLGLYLLSQGRNQEAAEWFRRAGDALGDALARNALSGIDDAGSDPGRRPER</sequence>
<feature type="region of interest" description="Disordered" evidence="1">
    <location>
        <begin position="1"/>
        <end position="28"/>
    </location>
</feature>
<proteinExistence type="predicted"/>
<reference evidence="3" key="1">
    <citation type="journal article" date="2019" name="Int. J. Syst. Evol. Microbiol.">
        <title>The Global Catalogue of Microorganisms (GCM) 10K type strain sequencing project: providing services to taxonomists for standard genome sequencing and annotation.</title>
        <authorList>
            <consortium name="The Broad Institute Genomics Platform"/>
            <consortium name="The Broad Institute Genome Sequencing Center for Infectious Disease"/>
            <person name="Wu L."/>
            <person name="Ma J."/>
        </authorList>
    </citation>
    <scope>NUCLEOTIDE SEQUENCE [LARGE SCALE GENOMIC DNA]</scope>
    <source>
        <strain evidence="3">JCM 14304</strain>
    </source>
</reference>
<gene>
    <name evidence="2" type="ORF">GCM10009742_60000</name>
</gene>
<feature type="compositionally biased region" description="Polar residues" evidence="1">
    <location>
        <begin position="11"/>
        <end position="28"/>
    </location>
</feature>
<dbReference type="SUPFAM" id="SSF81901">
    <property type="entry name" value="HCP-like"/>
    <property type="match status" value="1"/>
</dbReference>
<protein>
    <recommendedName>
        <fullName evidence="4">Tetratricopeptide repeat protein</fullName>
    </recommendedName>
</protein>